<dbReference type="EMBL" id="SMKU01000002">
    <property type="protein sequence ID" value="TDD97665.1"/>
    <property type="molecule type" value="Genomic_DNA"/>
</dbReference>
<accession>A0A4R5CDR3</accession>
<sequence length="91" mass="10572">MATYDFPPDLLQLQRDWYAADARCQEITASHPPALDVIAGTATVTDEQHTELKRARAERWDLTERLQRHRWWATVDDVLDAKKELRAAAQR</sequence>
<dbReference type="RefSeq" id="WP_131888827.1">
    <property type="nucleotide sequence ID" value="NZ_SMKU01000002.1"/>
</dbReference>
<dbReference type="OrthoDB" id="3541156at2"/>
<proteinExistence type="predicted"/>
<evidence type="ECO:0000313" key="1">
    <source>
        <dbReference type="EMBL" id="TDD97665.1"/>
    </source>
</evidence>
<keyword evidence="2" id="KW-1185">Reference proteome</keyword>
<evidence type="ECO:0000313" key="2">
    <source>
        <dbReference type="Proteomes" id="UP000294513"/>
    </source>
</evidence>
<name>A0A4R5CDR3_9ACTN</name>
<organism evidence="1 2">
    <name type="scientific">Actinomadura rubrisoli</name>
    <dbReference type="NCBI Taxonomy" id="2530368"/>
    <lineage>
        <taxon>Bacteria</taxon>
        <taxon>Bacillati</taxon>
        <taxon>Actinomycetota</taxon>
        <taxon>Actinomycetes</taxon>
        <taxon>Streptosporangiales</taxon>
        <taxon>Thermomonosporaceae</taxon>
        <taxon>Actinomadura</taxon>
    </lineage>
</organism>
<protein>
    <submittedName>
        <fullName evidence="1">Uncharacterized protein</fullName>
    </submittedName>
</protein>
<dbReference type="Proteomes" id="UP000294513">
    <property type="component" value="Unassembled WGS sequence"/>
</dbReference>
<gene>
    <name evidence="1" type="ORF">E1298_01120</name>
</gene>
<dbReference type="AlphaFoldDB" id="A0A4R5CDR3"/>
<comment type="caution">
    <text evidence="1">The sequence shown here is derived from an EMBL/GenBank/DDBJ whole genome shotgun (WGS) entry which is preliminary data.</text>
</comment>
<reference evidence="1 2" key="1">
    <citation type="submission" date="2019-03" db="EMBL/GenBank/DDBJ databases">
        <title>Draft genome sequences of novel Actinobacteria.</title>
        <authorList>
            <person name="Sahin N."/>
            <person name="Ay H."/>
            <person name="Saygin H."/>
        </authorList>
    </citation>
    <scope>NUCLEOTIDE SEQUENCE [LARGE SCALE GENOMIC DNA]</scope>
    <source>
        <strain evidence="1 2">H3C3</strain>
    </source>
</reference>